<dbReference type="OrthoDB" id="6723712at2759"/>
<accession>A0A8S9X0Q4</accession>
<evidence type="ECO:0000256" key="3">
    <source>
        <dbReference type="ARBA" id="ARBA00023149"/>
    </source>
</evidence>
<evidence type="ECO:0000313" key="7">
    <source>
        <dbReference type="Proteomes" id="UP000466442"/>
    </source>
</evidence>
<dbReference type="InterPro" id="IPR050503">
    <property type="entry name" value="cAMP-dep_PK_reg_su-like"/>
</dbReference>
<dbReference type="PROSITE" id="PS00888">
    <property type="entry name" value="CNMP_BINDING_1"/>
    <property type="match status" value="1"/>
</dbReference>
<proteinExistence type="inferred from homology"/>
<keyword evidence="3" id="KW-0114">cAMP</keyword>
<keyword evidence="7" id="KW-1185">Reference proteome</keyword>
<dbReference type="InterPro" id="IPR014710">
    <property type="entry name" value="RmlC-like_jellyroll"/>
</dbReference>
<dbReference type="AlphaFoldDB" id="A0A8S9X0Q4"/>
<dbReference type="GO" id="GO:0004862">
    <property type="term" value="F:cAMP-dependent protein kinase inhibitor activity"/>
    <property type="evidence" value="ECO:0007669"/>
    <property type="project" value="TreeGrafter"/>
</dbReference>
<dbReference type="Proteomes" id="UP000466442">
    <property type="component" value="Linkage Group LG12"/>
</dbReference>
<organism evidence="6 7">
    <name type="scientific">Apolygus lucorum</name>
    <name type="common">Small green plant bug</name>
    <name type="synonym">Lygocoris lucorum</name>
    <dbReference type="NCBI Taxonomy" id="248454"/>
    <lineage>
        <taxon>Eukaryota</taxon>
        <taxon>Metazoa</taxon>
        <taxon>Ecdysozoa</taxon>
        <taxon>Arthropoda</taxon>
        <taxon>Hexapoda</taxon>
        <taxon>Insecta</taxon>
        <taxon>Pterygota</taxon>
        <taxon>Neoptera</taxon>
        <taxon>Paraneoptera</taxon>
        <taxon>Hemiptera</taxon>
        <taxon>Heteroptera</taxon>
        <taxon>Panheteroptera</taxon>
        <taxon>Cimicomorpha</taxon>
        <taxon>Miridae</taxon>
        <taxon>Mirini</taxon>
        <taxon>Apolygus</taxon>
    </lineage>
</organism>
<feature type="domain" description="Cyclic nucleotide-binding" evidence="5">
    <location>
        <begin position="51"/>
        <end position="171"/>
    </location>
</feature>
<dbReference type="Gene3D" id="2.60.120.10">
    <property type="entry name" value="Jelly Rolls"/>
    <property type="match status" value="1"/>
</dbReference>
<dbReference type="SUPFAM" id="SSF51206">
    <property type="entry name" value="cAMP-binding domain-like"/>
    <property type="match status" value="1"/>
</dbReference>
<dbReference type="InterPro" id="IPR018488">
    <property type="entry name" value="cNMP-bd_CS"/>
</dbReference>
<dbReference type="Pfam" id="PF00027">
    <property type="entry name" value="cNMP_binding"/>
    <property type="match status" value="1"/>
</dbReference>
<dbReference type="GO" id="GO:0005829">
    <property type="term" value="C:cytosol"/>
    <property type="evidence" value="ECO:0007669"/>
    <property type="project" value="TreeGrafter"/>
</dbReference>
<protein>
    <recommendedName>
        <fullName evidence="5">Cyclic nucleotide-binding domain-containing protein</fullName>
    </recommendedName>
</protein>
<name>A0A8S9X0Q4_APOLU</name>
<dbReference type="PANTHER" id="PTHR11635:SF152">
    <property type="entry name" value="CAMP-DEPENDENT PROTEIN KINASE TYPE I REGULATORY SUBUNIT-RELATED"/>
    <property type="match status" value="1"/>
</dbReference>
<dbReference type="PROSITE" id="PS50042">
    <property type="entry name" value="CNMP_BINDING_3"/>
    <property type="match status" value="1"/>
</dbReference>
<feature type="chain" id="PRO_5035939887" description="Cyclic nucleotide-binding domain-containing protein" evidence="4">
    <location>
        <begin position="23"/>
        <end position="197"/>
    </location>
</feature>
<dbReference type="GO" id="GO:0030552">
    <property type="term" value="F:cAMP binding"/>
    <property type="evidence" value="ECO:0007669"/>
    <property type="project" value="UniProtKB-KW"/>
</dbReference>
<keyword evidence="4" id="KW-0732">Signal</keyword>
<feature type="signal peptide" evidence="4">
    <location>
        <begin position="1"/>
        <end position="22"/>
    </location>
</feature>
<comment type="caution">
    <text evidence="6">The sequence shown here is derived from an EMBL/GenBank/DDBJ whole genome shotgun (WGS) entry which is preliminary data.</text>
</comment>
<dbReference type="PANTHER" id="PTHR11635">
    <property type="entry name" value="CAMP-DEPENDENT PROTEIN KINASE REGULATORY CHAIN"/>
    <property type="match status" value="1"/>
</dbReference>
<dbReference type="InterPro" id="IPR018490">
    <property type="entry name" value="cNMP-bd_dom_sf"/>
</dbReference>
<gene>
    <name evidence="6" type="ORF">GE061_004307</name>
</gene>
<dbReference type="GO" id="GO:0034236">
    <property type="term" value="F:protein kinase A catalytic subunit binding"/>
    <property type="evidence" value="ECO:0007669"/>
    <property type="project" value="TreeGrafter"/>
</dbReference>
<dbReference type="SMART" id="SM00100">
    <property type="entry name" value="cNMP"/>
    <property type="match status" value="1"/>
</dbReference>
<evidence type="ECO:0000313" key="6">
    <source>
        <dbReference type="EMBL" id="KAF6201911.1"/>
    </source>
</evidence>
<evidence type="ECO:0000256" key="1">
    <source>
        <dbReference type="ARBA" id="ARBA00005753"/>
    </source>
</evidence>
<keyword evidence="2" id="KW-0547">Nucleotide-binding</keyword>
<evidence type="ECO:0000256" key="4">
    <source>
        <dbReference type="SAM" id="SignalP"/>
    </source>
</evidence>
<dbReference type="InterPro" id="IPR000595">
    <property type="entry name" value="cNMP-bd_dom"/>
</dbReference>
<comment type="similarity">
    <text evidence="1">Belongs to the cAMP-dependent kinase regulatory chain family.</text>
</comment>
<dbReference type="CDD" id="cd00038">
    <property type="entry name" value="CAP_ED"/>
    <property type="match status" value="1"/>
</dbReference>
<dbReference type="PRINTS" id="PR00103">
    <property type="entry name" value="CAMPKINASE"/>
</dbReference>
<dbReference type="GO" id="GO:0005952">
    <property type="term" value="C:cAMP-dependent protein kinase complex"/>
    <property type="evidence" value="ECO:0007669"/>
    <property type="project" value="InterPro"/>
</dbReference>
<evidence type="ECO:0000256" key="2">
    <source>
        <dbReference type="ARBA" id="ARBA00022566"/>
    </source>
</evidence>
<keyword evidence="2" id="KW-0116">cAMP-binding</keyword>
<dbReference type="EMBL" id="WIXP02000012">
    <property type="protein sequence ID" value="KAF6201911.1"/>
    <property type="molecule type" value="Genomic_DNA"/>
</dbReference>
<reference evidence="6" key="1">
    <citation type="journal article" date="2021" name="Mol. Ecol. Resour.">
        <title>Apolygus lucorum genome provides insights into omnivorousness and mesophyll feeding.</title>
        <authorList>
            <person name="Liu Y."/>
            <person name="Liu H."/>
            <person name="Wang H."/>
            <person name="Huang T."/>
            <person name="Liu B."/>
            <person name="Yang B."/>
            <person name="Yin L."/>
            <person name="Li B."/>
            <person name="Zhang Y."/>
            <person name="Zhang S."/>
            <person name="Jiang F."/>
            <person name="Zhang X."/>
            <person name="Ren Y."/>
            <person name="Wang B."/>
            <person name="Wang S."/>
            <person name="Lu Y."/>
            <person name="Wu K."/>
            <person name="Fan W."/>
            <person name="Wang G."/>
        </authorList>
    </citation>
    <scope>NUCLEOTIDE SEQUENCE</scope>
    <source>
        <strain evidence="6">12Hb</strain>
    </source>
</reference>
<sequence>MRALSAFIFAFAIVNFMISTCGLKVQVFPESDAVKRWMRLKLESTLKDNLLFQGLDPEQMSTIIVAMKKVPVKIDEEIITQGAYGDFFYVIITGIFEVFIKDADGKESLVRTYNNGGSFGELALMYSQPRSATVKAKTAGSVFALDRKLFLKIVIKSAHTRRKIHQELLRRVSLFEDPNIYANTFIKGNRKVYLSSR</sequence>
<evidence type="ECO:0000259" key="5">
    <source>
        <dbReference type="PROSITE" id="PS50042"/>
    </source>
</evidence>
<dbReference type="PROSITE" id="PS00889">
    <property type="entry name" value="CNMP_BINDING_2"/>
    <property type="match status" value="1"/>
</dbReference>